<reference evidence="3" key="1">
    <citation type="submission" date="2017-02" db="EMBL/GenBank/DDBJ databases">
        <authorList>
            <person name="Varghese N."/>
            <person name="Submissions S."/>
        </authorList>
    </citation>
    <scope>NUCLEOTIDE SEQUENCE [LARGE SCALE GENOMIC DNA]</scope>
    <source>
        <strain evidence="3">DSM 22224</strain>
    </source>
</reference>
<proteinExistence type="inferred from homology"/>
<dbReference type="Proteomes" id="UP000190367">
    <property type="component" value="Unassembled WGS sequence"/>
</dbReference>
<dbReference type="GO" id="GO:0046872">
    <property type="term" value="F:metal ion binding"/>
    <property type="evidence" value="ECO:0007669"/>
    <property type="project" value="UniProtKB-KW"/>
</dbReference>
<evidence type="ECO:0000256" key="1">
    <source>
        <dbReference type="RuleBase" id="RU366034"/>
    </source>
</evidence>
<dbReference type="Pfam" id="PF19086">
    <property type="entry name" value="Terpene_syn_C_2"/>
    <property type="match status" value="1"/>
</dbReference>
<dbReference type="GO" id="GO:0010333">
    <property type="term" value="F:terpene synthase activity"/>
    <property type="evidence" value="ECO:0007669"/>
    <property type="project" value="InterPro"/>
</dbReference>
<dbReference type="SUPFAM" id="SSF48576">
    <property type="entry name" value="Terpenoid synthases"/>
    <property type="match status" value="1"/>
</dbReference>
<dbReference type="PANTHER" id="PTHR35201:SF4">
    <property type="entry name" value="BETA-PINACENE SYNTHASE-RELATED"/>
    <property type="match status" value="1"/>
</dbReference>
<comment type="similarity">
    <text evidence="1">Belongs to the terpene synthase family.</text>
</comment>
<keyword evidence="1" id="KW-0460">Magnesium</keyword>
<dbReference type="EC" id="4.2.3.-" evidence="1"/>
<keyword evidence="1" id="KW-0479">Metal-binding</keyword>
<dbReference type="STRING" id="634771.SAMN04488128_10326"/>
<dbReference type="SFLD" id="SFLDS00005">
    <property type="entry name" value="Isoprenoid_Synthase_Type_I"/>
    <property type="match status" value="1"/>
</dbReference>
<evidence type="ECO:0000313" key="3">
    <source>
        <dbReference type="Proteomes" id="UP000190367"/>
    </source>
</evidence>
<dbReference type="EMBL" id="FUWZ01000003">
    <property type="protein sequence ID" value="SKA28766.1"/>
    <property type="molecule type" value="Genomic_DNA"/>
</dbReference>
<dbReference type="PANTHER" id="PTHR35201">
    <property type="entry name" value="TERPENE SYNTHASE"/>
    <property type="match status" value="1"/>
</dbReference>
<keyword evidence="3" id="KW-1185">Reference proteome</keyword>
<protein>
    <recommendedName>
        <fullName evidence="1">Terpene synthase</fullName>
        <ecNumber evidence="1">4.2.3.-</ecNumber>
    </recommendedName>
</protein>
<dbReference type="RefSeq" id="WP_143312990.1">
    <property type="nucleotide sequence ID" value="NZ_FUWZ01000003.1"/>
</dbReference>
<comment type="cofactor">
    <cofactor evidence="1">
        <name>Mg(2+)</name>
        <dbReference type="ChEBI" id="CHEBI:18420"/>
    </cofactor>
</comment>
<evidence type="ECO:0000313" key="2">
    <source>
        <dbReference type="EMBL" id="SKA28766.1"/>
    </source>
</evidence>
<sequence>MLNRKYAMVTIPGDIKISHFSETVQTNTVNWAQEFNLSPFYKPLKWYDRALFGVQAAREYPFASLEHITLAGELLTWLFTVDDSCDRGSEDKALATEMTDQLDVFISILERKPYGGNGRLELALANIAKKLQIICHDRPFLYRQFCIHMKDYLTECKLEIKMQLHRHQMSIEDYYRERPFTGFCIMYPLVAMFAGLRIPERVYMHPVVKKIELEISLLGCLSNDLHSIRREAELEEGGFNLILIAKRELNLTLDDAIDFVADEHTRHLEEFEIARTFLPDFGDHINSQLAKYIAGVYQIVRGYDDWAVLDTERYR</sequence>
<dbReference type="InterPro" id="IPR034686">
    <property type="entry name" value="Terpene_cyclase-like_2"/>
</dbReference>
<organism evidence="2 3">
    <name type="scientific">Chitinophaga eiseniae</name>
    <dbReference type="NCBI Taxonomy" id="634771"/>
    <lineage>
        <taxon>Bacteria</taxon>
        <taxon>Pseudomonadati</taxon>
        <taxon>Bacteroidota</taxon>
        <taxon>Chitinophagia</taxon>
        <taxon>Chitinophagales</taxon>
        <taxon>Chitinophagaceae</taxon>
        <taxon>Chitinophaga</taxon>
    </lineage>
</organism>
<gene>
    <name evidence="2" type="ORF">SAMN04488128_10326</name>
</gene>
<accession>A0A1T4SKT1</accession>
<keyword evidence="1" id="KW-0456">Lyase</keyword>
<name>A0A1T4SKT1_9BACT</name>
<dbReference type="AlphaFoldDB" id="A0A1T4SKT1"/>
<dbReference type="Gene3D" id="1.10.600.10">
    <property type="entry name" value="Farnesyl Diphosphate Synthase"/>
    <property type="match status" value="1"/>
</dbReference>
<dbReference type="SFLD" id="SFLDG01020">
    <property type="entry name" value="Terpene_Cyclase_Like_2"/>
    <property type="match status" value="1"/>
</dbReference>
<dbReference type="InterPro" id="IPR008949">
    <property type="entry name" value="Isoprenoid_synthase_dom_sf"/>
</dbReference>
<dbReference type="OrthoDB" id="2989600at2"/>